<dbReference type="SUPFAM" id="SSF55785">
    <property type="entry name" value="PYP-like sensor domain (PAS domain)"/>
    <property type="match status" value="1"/>
</dbReference>
<dbReference type="Pfam" id="PF00563">
    <property type="entry name" value="EAL"/>
    <property type="match status" value="1"/>
</dbReference>
<organism evidence="7 8">
    <name type="scientific">Roseateles depolymerans</name>
    <dbReference type="NCBI Taxonomy" id="76731"/>
    <lineage>
        <taxon>Bacteria</taxon>
        <taxon>Pseudomonadati</taxon>
        <taxon>Pseudomonadota</taxon>
        <taxon>Betaproteobacteria</taxon>
        <taxon>Burkholderiales</taxon>
        <taxon>Sphaerotilaceae</taxon>
        <taxon>Roseateles</taxon>
    </lineage>
</organism>
<dbReference type="SUPFAM" id="SSF55073">
    <property type="entry name" value="Nucleotide cyclase"/>
    <property type="match status" value="1"/>
</dbReference>
<dbReference type="SMART" id="SM00052">
    <property type="entry name" value="EAL"/>
    <property type="match status" value="1"/>
</dbReference>
<dbReference type="PROSITE" id="PS50112">
    <property type="entry name" value="PAS"/>
    <property type="match status" value="1"/>
</dbReference>
<dbReference type="CDD" id="cd00130">
    <property type="entry name" value="PAS"/>
    <property type="match status" value="1"/>
</dbReference>
<dbReference type="InterPro" id="IPR029787">
    <property type="entry name" value="Nucleotide_cyclase"/>
</dbReference>
<proteinExistence type="predicted"/>
<dbReference type="FunFam" id="3.20.20.450:FF:000001">
    <property type="entry name" value="Cyclic di-GMP phosphodiesterase yahA"/>
    <property type="match status" value="1"/>
</dbReference>
<dbReference type="CDD" id="cd01948">
    <property type="entry name" value="EAL"/>
    <property type="match status" value="1"/>
</dbReference>
<sequence>MTGRADAAEPTPAPRAWALAVGVCVLAALGMLAGLTLPRLPLFADGLVDHATVHLLLEMFSVVVSALVVAMAWHTLSRRGESMAKLLMTGFAAVALLDMLHAISYAGMPAFFTPSSTSKAVFFWLCARVIEVVTVLLVAARVRAPGPRLAWLAGSGVLVALCFYVGSFRLDELPATYVPGIGLTPLKIRIEYAIVAANLLASAWLFRRARRERQVRLLWMATASFVMGVGELAYTTYFAPSDFLNMFGHVYKVVAFVYIYHATFAASVGEPYLLLLRAERQLRQQKGELNDILRNVPAAIVRLDAQLRFLYVNPAFERRMGLPAALFAGTELDGLFHEDWRLHLGRGARQALEGQRVDFEFEARRSDGETEYTIAGIAPERDEAGRIVGVLAIFTDATERRRAEQAAQQAALFDALTGLPNRRLMQDRLHQVLAQAARSRAHGALMLLDLDHFQQINDTLGHELGDALLHQAGERLRGCIRHSDTVARMGGDEFVVVLAELGQDADAALAVAASVAEKIRLALAEPFPFDGLQVDISASLGLVTFHGEQVSEEELLKRADMALYRAKELGRNRVHHFDPTLQTQTLERAQLLNDLKRAVARDELRLYYQPVVGAGGGLLGYEVLLRWQHPERGLVSPLEFIPLAEQSGLIFPIGQWVLQRACEQLHAWRDDPERAGLTLAVNVSARQFKDPAFVATVADALQTSGADPRCLRLELTESMLHSDLDETIARMEALQQLGVRFSLDDFGTGYSSLSYLKRLPLDQLKIDRSFVQDLPDDANDAAIARTILALASSMGLGVVAEGVETPEQYEFLMAEGCRGFQGYYFGRPAPLLAA</sequence>
<dbReference type="SUPFAM" id="SSF141868">
    <property type="entry name" value="EAL domain-like"/>
    <property type="match status" value="1"/>
</dbReference>
<feature type="transmembrane region" description="Helical" evidence="2">
    <location>
        <begin position="257"/>
        <end position="276"/>
    </location>
</feature>
<dbReference type="CDD" id="cd01949">
    <property type="entry name" value="GGDEF"/>
    <property type="match status" value="1"/>
</dbReference>
<feature type="transmembrane region" description="Helical" evidence="2">
    <location>
        <begin position="149"/>
        <end position="168"/>
    </location>
</feature>
<gene>
    <name evidence="7" type="ORF">DI603_13865</name>
</gene>
<dbReference type="GO" id="GO:0071111">
    <property type="term" value="F:cyclic-guanylate-specific phosphodiesterase activity"/>
    <property type="evidence" value="ECO:0007669"/>
    <property type="project" value="UniProtKB-EC"/>
</dbReference>
<dbReference type="FunFam" id="3.30.70.270:FF:000001">
    <property type="entry name" value="Diguanylate cyclase domain protein"/>
    <property type="match status" value="1"/>
</dbReference>
<dbReference type="Pfam" id="PF00990">
    <property type="entry name" value="GGDEF"/>
    <property type="match status" value="1"/>
</dbReference>
<dbReference type="AlphaFoldDB" id="A0A2W5DGG5"/>
<reference evidence="7 8" key="1">
    <citation type="submission" date="2017-08" db="EMBL/GenBank/DDBJ databases">
        <title>Infants hospitalized years apart are colonized by the same room-sourced microbial strains.</title>
        <authorList>
            <person name="Brooks B."/>
            <person name="Olm M.R."/>
            <person name="Firek B.A."/>
            <person name="Baker R."/>
            <person name="Thomas B.C."/>
            <person name="Morowitz M.J."/>
            <person name="Banfield J.F."/>
        </authorList>
    </citation>
    <scope>NUCLEOTIDE SEQUENCE [LARGE SCALE GENOMIC DNA]</scope>
    <source>
        <strain evidence="7">S2_012_000_R2_81</strain>
    </source>
</reference>
<evidence type="ECO:0000256" key="1">
    <source>
        <dbReference type="ARBA" id="ARBA00051114"/>
    </source>
</evidence>
<dbReference type="PANTHER" id="PTHR44757:SF2">
    <property type="entry name" value="BIOFILM ARCHITECTURE MAINTENANCE PROTEIN MBAA"/>
    <property type="match status" value="1"/>
</dbReference>
<evidence type="ECO:0000259" key="5">
    <source>
        <dbReference type="PROSITE" id="PS50883"/>
    </source>
</evidence>
<feature type="domain" description="PAC" evidence="4">
    <location>
        <begin position="357"/>
        <end position="409"/>
    </location>
</feature>
<dbReference type="Gene3D" id="3.20.20.450">
    <property type="entry name" value="EAL domain"/>
    <property type="match status" value="1"/>
</dbReference>
<feature type="domain" description="GGDEF" evidence="6">
    <location>
        <begin position="441"/>
        <end position="579"/>
    </location>
</feature>
<dbReference type="SMART" id="SM00086">
    <property type="entry name" value="PAC"/>
    <property type="match status" value="1"/>
</dbReference>
<evidence type="ECO:0000259" key="4">
    <source>
        <dbReference type="PROSITE" id="PS50113"/>
    </source>
</evidence>
<dbReference type="SMART" id="SM00267">
    <property type="entry name" value="GGDEF"/>
    <property type="match status" value="1"/>
</dbReference>
<dbReference type="InterPro" id="IPR000014">
    <property type="entry name" value="PAS"/>
</dbReference>
<feature type="domain" description="PAS" evidence="3">
    <location>
        <begin position="285"/>
        <end position="355"/>
    </location>
</feature>
<dbReference type="InterPro" id="IPR033425">
    <property type="entry name" value="MASE3"/>
</dbReference>
<keyword evidence="2" id="KW-0812">Transmembrane</keyword>
<comment type="catalytic activity">
    <reaction evidence="1">
        <text>3',3'-c-di-GMP + H2O = 5'-phosphoguanylyl(3'-&gt;5')guanosine + H(+)</text>
        <dbReference type="Rhea" id="RHEA:24902"/>
        <dbReference type="ChEBI" id="CHEBI:15377"/>
        <dbReference type="ChEBI" id="CHEBI:15378"/>
        <dbReference type="ChEBI" id="CHEBI:58754"/>
        <dbReference type="ChEBI" id="CHEBI:58805"/>
        <dbReference type="EC" id="3.1.4.52"/>
    </reaction>
    <physiologicalReaction direction="left-to-right" evidence="1">
        <dbReference type="Rhea" id="RHEA:24903"/>
    </physiologicalReaction>
</comment>
<dbReference type="Pfam" id="PF17159">
    <property type="entry name" value="MASE3"/>
    <property type="match status" value="1"/>
</dbReference>
<dbReference type="InterPro" id="IPR001610">
    <property type="entry name" value="PAC"/>
</dbReference>
<keyword evidence="2" id="KW-1133">Transmembrane helix</keyword>
<dbReference type="PANTHER" id="PTHR44757">
    <property type="entry name" value="DIGUANYLATE CYCLASE DGCP"/>
    <property type="match status" value="1"/>
</dbReference>
<dbReference type="InterPro" id="IPR035919">
    <property type="entry name" value="EAL_sf"/>
</dbReference>
<feature type="transmembrane region" description="Helical" evidence="2">
    <location>
        <begin position="218"/>
        <end position="237"/>
    </location>
</feature>
<evidence type="ECO:0000313" key="8">
    <source>
        <dbReference type="Proteomes" id="UP000249633"/>
    </source>
</evidence>
<evidence type="ECO:0000256" key="2">
    <source>
        <dbReference type="SAM" id="Phobius"/>
    </source>
</evidence>
<dbReference type="NCBIfam" id="TIGR00254">
    <property type="entry name" value="GGDEF"/>
    <property type="match status" value="1"/>
</dbReference>
<feature type="domain" description="EAL" evidence="5">
    <location>
        <begin position="588"/>
        <end position="834"/>
    </location>
</feature>
<evidence type="ECO:0000313" key="7">
    <source>
        <dbReference type="EMBL" id="PZP31011.1"/>
    </source>
</evidence>
<dbReference type="SMART" id="SM00091">
    <property type="entry name" value="PAS"/>
    <property type="match status" value="1"/>
</dbReference>
<evidence type="ECO:0000259" key="3">
    <source>
        <dbReference type="PROSITE" id="PS50112"/>
    </source>
</evidence>
<dbReference type="InterPro" id="IPR000700">
    <property type="entry name" value="PAS-assoc_C"/>
</dbReference>
<feature type="transmembrane region" description="Helical" evidence="2">
    <location>
        <begin position="86"/>
        <end position="108"/>
    </location>
</feature>
<dbReference type="Gene3D" id="3.30.450.20">
    <property type="entry name" value="PAS domain"/>
    <property type="match status" value="1"/>
</dbReference>
<dbReference type="InterPro" id="IPR035965">
    <property type="entry name" value="PAS-like_dom_sf"/>
</dbReference>
<dbReference type="PROSITE" id="PS50113">
    <property type="entry name" value="PAC"/>
    <property type="match status" value="1"/>
</dbReference>
<accession>A0A2W5DGG5</accession>
<comment type="caution">
    <text evidence="7">The sequence shown here is derived from an EMBL/GenBank/DDBJ whole genome shotgun (WGS) entry which is preliminary data.</text>
</comment>
<dbReference type="GO" id="GO:0071732">
    <property type="term" value="P:cellular response to nitric oxide"/>
    <property type="evidence" value="ECO:0007669"/>
    <property type="project" value="UniProtKB-ARBA"/>
</dbReference>
<feature type="transmembrane region" description="Helical" evidence="2">
    <location>
        <begin position="16"/>
        <end position="35"/>
    </location>
</feature>
<dbReference type="PROSITE" id="PS50883">
    <property type="entry name" value="EAL"/>
    <property type="match status" value="1"/>
</dbReference>
<protein>
    <submittedName>
        <fullName evidence="7">GGDEF domain-containing protein</fullName>
    </submittedName>
</protein>
<name>A0A2W5DGG5_9BURK</name>
<feature type="transmembrane region" description="Helical" evidence="2">
    <location>
        <begin position="188"/>
        <end position="206"/>
    </location>
</feature>
<dbReference type="InterPro" id="IPR052155">
    <property type="entry name" value="Biofilm_reg_signaling"/>
</dbReference>
<feature type="transmembrane region" description="Helical" evidence="2">
    <location>
        <begin position="120"/>
        <end position="142"/>
    </location>
</feature>
<evidence type="ECO:0000259" key="6">
    <source>
        <dbReference type="PROSITE" id="PS50887"/>
    </source>
</evidence>
<dbReference type="NCBIfam" id="TIGR00229">
    <property type="entry name" value="sensory_box"/>
    <property type="match status" value="1"/>
</dbReference>
<keyword evidence="2" id="KW-0472">Membrane</keyword>
<dbReference type="PROSITE" id="PS50887">
    <property type="entry name" value="GGDEF"/>
    <property type="match status" value="1"/>
</dbReference>
<dbReference type="InterPro" id="IPR043128">
    <property type="entry name" value="Rev_trsase/Diguanyl_cyclase"/>
</dbReference>
<dbReference type="Gene3D" id="3.30.70.270">
    <property type="match status" value="1"/>
</dbReference>
<dbReference type="InterPro" id="IPR001633">
    <property type="entry name" value="EAL_dom"/>
</dbReference>
<dbReference type="EMBL" id="QFOD01000012">
    <property type="protein sequence ID" value="PZP31011.1"/>
    <property type="molecule type" value="Genomic_DNA"/>
</dbReference>
<dbReference type="InterPro" id="IPR013656">
    <property type="entry name" value="PAS_4"/>
</dbReference>
<dbReference type="Proteomes" id="UP000249633">
    <property type="component" value="Unassembled WGS sequence"/>
</dbReference>
<feature type="transmembrane region" description="Helical" evidence="2">
    <location>
        <begin position="55"/>
        <end position="74"/>
    </location>
</feature>
<dbReference type="Pfam" id="PF08448">
    <property type="entry name" value="PAS_4"/>
    <property type="match status" value="1"/>
</dbReference>
<dbReference type="InterPro" id="IPR000160">
    <property type="entry name" value="GGDEF_dom"/>
</dbReference>